<dbReference type="EMBL" id="AP021874">
    <property type="protein sequence ID" value="BBO70128.1"/>
    <property type="molecule type" value="Genomic_DNA"/>
</dbReference>
<dbReference type="FunFam" id="3.40.50.720:FF:000084">
    <property type="entry name" value="Short-chain dehydrogenase reductase"/>
    <property type="match status" value="1"/>
</dbReference>
<dbReference type="Proteomes" id="UP000427906">
    <property type="component" value="Chromosome"/>
</dbReference>
<dbReference type="InterPro" id="IPR002347">
    <property type="entry name" value="SDR_fam"/>
</dbReference>
<dbReference type="NCBIfam" id="NF005559">
    <property type="entry name" value="PRK07231.1"/>
    <property type="match status" value="1"/>
</dbReference>
<dbReference type="PANTHER" id="PTHR48107">
    <property type="entry name" value="NADPH-DEPENDENT ALDEHYDE REDUCTASE-LIKE PROTEIN, CHLOROPLASTIC-RELATED"/>
    <property type="match status" value="1"/>
</dbReference>
<dbReference type="AlphaFoldDB" id="A0A5K7YMT5"/>
<dbReference type="PRINTS" id="PR00080">
    <property type="entry name" value="SDRFAMILY"/>
</dbReference>
<evidence type="ECO:0000256" key="1">
    <source>
        <dbReference type="ARBA" id="ARBA00006484"/>
    </source>
</evidence>
<dbReference type="GO" id="GO:0016614">
    <property type="term" value="F:oxidoreductase activity, acting on CH-OH group of donors"/>
    <property type="evidence" value="ECO:0007669"/>
    <property type="project" value="UniProtKB-ARBA"/>
</dbReference>
<organism evidence="4 5">
    <name type="scientific">Desulfosarcina alkanivorans</name>
    <dbReference type="NCBI Taxonomy" id="571177"/>
    <lineage>
        <taxon>Bacteria</taxon>
        <taxon>Pseudomonadati</taxon>
        <taxon>Thermodesulfobacteriota</taxon>
        <taxon>Desulfobacteria</taxon>
        <taxon>Desulfobacterales</taxon>
        <taxon>Desulfosarcinaceae</taxon>
        <taxon>Desulfosarcina</taxon>
    </lineage>
</organism>
<name>A0A5K7YMT5_9BACT</name>
<comment type="similarity">
    <text evidence="1">Belongs to the short-chain dehydrogenases/reductases (SDR) family.</text>
</comment>
<dbReference type="PANTHER" id="PTHR48107:SF7">
    <property type="entry name" value="RE15974P"/>
    <property type="match status" value="1"/>
</dbReference>
<dbReference type="InterPro" id="IPR057326">
    <property type="entry name" value="KR_dom"/>
</dbReference>
<dbReference type="KEGG" id="dalk:DSCA_40580"/>
<proteinExistence type="inferred from homology"/>
<keyword evidence="2" id="KW-0560">Oxidoreductase</keyword>
<dbReference type="PRINTS" id="PR00081">
    <property type="entry name" value="GDHRDH"/>
</dbReference>
<sequence length="248" mass="25655">MTGELEGKTAIVTGASRGIGRAIALKLGTMNAAVVVNYLNNEPAAGETVRAVQKAGGKAIALKADMRQVKAVQALFDRTGAEFGGLDILVNNAGVRLFKPIASVTEAEFDDIFAANVKGVFFACQMAARQMTDGGRIINISSSVTRVLMAEYGPYAATKGAVDQITRVLARELGPRGITVNAISPGPTDTELFRKGKTRDQIQGFAQATALGRIGTPADIADAVALLAGDAAGWISGQNICANGGFVA</sequence>
<dbReference type="RefSeq" id="WP_155318099.1">
    <property type="nucleotide sequence ID" value="NZ_AP021874.1"/>
</dbReference>
<protein>
    <submittedName>
        <fullName evidence="4">3-ketoacyl-ACP reductase</fullName>
    </submittedName>
</protein>
<dbReference type="Gene3D" id="3.40.50.720">
    <property type="entry name" value="NAD(P)-binding Rossmann-like Domain"/>
    <property type="match status" value="1"/>
</dbReference>
<accession>A0A5K7YMT5</accession>
<evidence type="ECO:0000313" key="4">
    <source>
        <dbReference type="EMBL" id="BBO70128.1"/>
    </source>
</evidence>
<feature type="domain" description="Ketoreductase" evidence="3">
    <location>
        <begin position="8"/>
        <end position="186"/>
    </location>
</feature>
<gene>
    <name evidence="4" type="ORF">DSCA_40580</name>
</gene>
<dbReference type="SUPFAM" id="SSF51735">
    <property type="entry name" value="NAD(P)-binding Rossmann-fold domains"/>
    <property type="match status" value="1"/>
</dbReference>
<reference evidence="4 5" key="1">
    <citation type="submission" date="2019-11" db="EMBL/GenBank/DDBJ databases">
        <title>Comparative genomics of hydrocarbon-degrading Desulfosarcina strains.</title>
        <authorList>
            <person name="Watanabe M."/>
            <person name="Kojima H."/>
            <person name="Fukui M."/>
        </authorList>
    </citation>
    <scope>NUCLEOTIDE SEQUENCE [LARGE SCALE GENOMIC DNA]</scope>
    <source>
        <strain evidence="4 5">PL12</strain>
    </source>
</reference>
<dbReference type="Pfam" id="PF13561">
    <property type="entry name" value="adh_short_C2"/>
    <property type="match status" value="1"/>
</dbReference>
<keyword evidence="5" id="KW-1185">Reference proteome</keyword>
<evidence type="ECO:0000313" key="5">
    <source>
        <dbReference type="Proteomes" id="UP000427906"/>
    </source>
</evidence>
<dbReference type="PROSITE" id="PS00061">
    <property type="entry name" value="ADH_SHORT"/>
    <property type="match status" value="1"/>
</dbReference>
<dbReference type="SMART" id="SM00822">
    <property type="entry name" value="PKS_KR"/>
    <property type="match status" value="1"/>
</dbReference>
<dbReference type="InterPro" id="IPR036291">
    <property type="entry name" value="NAD(P)-bd_dom_sf"/>
</dbReference>
<dbReference type="InterPro" id="IPR020904">
    <property type="entry name" value="Sc_DH/Rdtase_CS"/>
</dbReference>
<evidence type="ECO:0000259" key="3">
    <source>
        <dbReference type="SMART" id="SM00822"/>
    </source>
</evidence>
<evidence type="ECO:0000256" key="2">
    <source>
        <dbReference type="ARBA" id="ARBA00023002"/>
    </source>
</evidence>
<dbReference type="OrthoDB" id="9804774at2"/>